<keyword evidence="6" id="KW-0328">Glycosyltransferase</keyword>
<keyword evidence="4 6" id="KW-1133">Transmembrane helix</keyword>
<dbReference type="GO" id="GO:0032153">
    <property type="term" value="C:cell division site"/>
    <property type="evidence" value="ECO:0007669"/>
    <property type="project" value="TreeGrafter"/>
</dbReference>
<keyword evidence="6" id="KW-1003">Cell membrane</keyword>
<dbReference type="GO" id="GO:0005886">
    <property type="term" value="C:plasma membrane"/>
    <property type="evidence" value="ECO:0007669"/>
    <property type="project" value="UniProtKB-SubCell"/>
</dbReference>
<feature type="transmembrane region" description="Helical" evidence="6">
    <location>
        <begin position="82"/>
        <end position="101"/>
    </location>
</feature>
<feature type="transmembrane region" description="Helical" evidence="6">
    <location>
        <begin position="329"/>
        <end position="350"/>
    </location>
</feature>
<dbReference type="KEGG" id="amr:AM1_1450"/>
<feature type="transmembrane region" description="Helical" evidence="6">
    <location>
        <begin position="398"/>
        <end position="417"/>
    </location>
</feature>
<dbReference type="GO" id="GO:0009252">
    <property type="term" value="P:peptidoglycan biosynthetic process"/>
    <property type="evidence" value="ECO:0007669"/>
    <property type="project" value="UniProtKB-UniRule"/>
</dbReference>
<keyword evidence="6" id="KW-0997">Cell inner membrane</keyword>
<evidence type="ECO:0000256" key="4">
    <source>
        <dbReference type="ARBA" id="ARBA00022989"/>
    </source>
</evidence>
<evidence type="ECO:0000256" key="6">
    <source>
        <dbReference type="HAMAP-Rule" id="MF_02079"/>
    </source>
</evidence>
<dbReference type="STRING" id="329726.AM1_1450"/>
<feature type="transmembrane region" description="Helical" evidence="6">
    <location>
        <begin position="54"/>
        <end position="76"/>
    </location>
</feature>
<accession>B0C7T7</accession>
<dbReference type="HOGENOM" id="CLU_029243_2_2_3"/>
<dbReference type="Proteomes" id="UP000000268">
    <property type="component" value="Chromosome"/>
</dbReference>
<dbReference type="Pfam" id="PF01098">
    <property type="entry name" value="FTSW_RODA_SPOVE"/>
    <property type="match status" value="2"/>
</dbReference>
<gene>
    <name evidence="6" type="primary">rodA</name>
    <name evidence="7" type="ordered locus">AM1_1450</name>
</gene>
<dbReference type="GO" id="GO:0051301">
    <property type="term" value="P:cell division"/>
    <property type="evidence" value="ECO:0007669"/>
    <property type="project" value="InterPro"/>
</dbReference>
<comment type="function">
    <text evidence="6">Peptidoglycan polymerase that is essential for cell wall elongation.</text>
</comment>
<keyword evidence="6" id="KW-0808">Transferase</keyword>
<dbReference type="GO" id="GO:0015648">
    <property type="term" value="F:lipid-linked peptidoglycan transporter activity"/>
    <property type="evidence" value="ECO:0007669"/>
    <property type="project" value="TreeGrafter"/>
</dbReference>
<dbReference type="InterPro" id="IPR001182">
    <property type="entry name" value="FtsW/RodA"/>
</dbReference>
<reference evidence="7 8" key="1">
    <citation type="journal article" date="2008" name="Proc. Natl. Acad. Sci. U.S.A.">
        <title>Niche adaptation and genome expansion in the chlorophyll d-producing cyanobacterium Acaryochloris marina.</title>
        <authorList>
            <person name="Swingley W.D."/>
            <person name="Chen M."/>
            <person name="Cheung P.C."/>
            <person name="Conrad A.L."/>
            <person name="Dejesa L.C."/>
            <person name="Hao J."/>
            <person name="Honchak B.M."/>
            <person name="Karbach L.E."/>
            <person name="Kurdoglu A."/>
            <person name="Lahiri S."/>
            <person name="Mastrian S.D."/>
            <person name="Miyashita H."/>
            <person name="Page L."/>
            <person name="Ramakrishna P."/>
            <person name="Satoh S."/>
            <person name="Sattley W.M."/>
            <person name="Shimada Y."/>
            <person name="Taylor H.L."/>
            <person name="Tomo T."/>
            <person name="Tsuchiya T."/>
            <person name="Wang Z.T."/>
            <person name="Raymond J."/>
            <person name="Mimuro M."/>
            <person name="Blankenship R.E."/>
            <person name="Touchman J.W."/>
        </authorList>
    </citation>
    <scope>NUCLEOTIDE SEQUENCE [LARGE SCALE GENOMIC DNA]</scope>
    <source>
        <strain evidence="8">MBIC 11017</strain>
    </source>
</reference>
<dbReference type="EMBL" id="CP000828">
    <property type="protein sequence ID" value="ABW26478.1"/>
    <property type="molecule type" value="Genomic_DNA"/>
</dbReference>
<dbReference type="PANTHER" id="PTHR30474:SF1">
    <property type="entry name" value="PEPTIDOGLYCAN GLYCOSYLTRANSFERASE MRDB"/>
    <property type="match status" value="1"/>
</dbReference>
<dbReference type="GO" id="GO:0008360">
    <property type="term" value="P:regulation of cell shape"/>
    <property type="evidence" value="ECO:0007669"/>
    <property type="project" value="UniProtKB-KW"/>
</dbReference>
<keyword evidence="8" id="KW-1185">Reference proteome</keyword>
<keyword evidence="2 6" id="KW-0812">Transmembrane</keyword>
<dbReference type="GO" id="GO:0008955">
    <property type="term" value="F:peptidoglycan glycosyltransferase activity"/>
    <property type="evidence" value="ECO:0007669"/>
    <property type="project" value="UniProtKB-UniRule"/>
</dbReference>
<dbReference type="GO" id="GO:0071555">
    <property type="term" value="P:cell wall organization"/>
    <property type="evidence" value="ECO:0007669"/>
    <property type="project" value="UniProtKB-KW"/>
</dbReference>
<dbReference type="HAMAP" id="MF_02079">
    <property type="entry name" value="PGT_RodA"/>
    <property type="match status" value="1"/>
</dbReference>
<keyword evidence="6" id="KW-0573">Peptidoglycan synthesis</keyword>
<dbReference type="UniPathway" id="UPA00219"/>
<feature type="transmembrane region" description="Helical" evidence="6">
    <location>
        <begin position="144"/>
        <end position="161"/>
    </location>
</feature>
<feature type="transmembrane region" description="Helical" evidence="6">
    <location>
        <begin position="362"/>
        <end position="386"/>
    </location>
</feature>
<feature type="transmembrane region" description="Helical" evidence="6">
    <location>
        <begin position="239"/>
        <end position="260"/>
    </location>
</feature>
<comment type="catalytic activity">
    <reaction evidence="6">
        <text>[GlcNAc-(1-&gt;4)-Mur2Ac(oyl-L-Ala-gamma-D-Glu-L-Lys-D-Ala-D-Ala)](n)-di-trans,octa-cis-undecaprenyl diphosphate + beta-D-GlcNAc-(1-&gt;4)-Mur2Ac(oyl-L-Ala-gamma-D-Glu-L-Lys-D-Ala-D-Ala)-di-trans,octa-cis-undecaprenyl diphosphate = [GlcNAc-(1-&gt;4)-Mur2Ac(oyl-L-Ala-gamma-D-Glu-L-Lys-D-Ala-D-Ala)](n+1)-di-trans,octa-cis-undecaprenyl diphosphate + di-trans,octa-cis-undecaprenyl diphosphate + H(+)</text>
        <dbReference type="Rhea" id="RHEA:23708"/>
        <dbReference type="Rhea" id="RHEA-COMP:9602"/>
        <dbReference type="Rhea" id="RHEA-COMP:9603"/>
        <dbReference type="ChEBI" id="CHEBI:15378"/>
        <dbReference type="ChEBI" id="CHEBI:58405"/>
        <dbReference type="ChEBI" id="CHEBI:60033"/>
        <dbReference type="ChEBI" id="CHEBI:78435"/>
        <dbReference type="EC" id="2.4.99.28"/>
    </reaction>
</comment>
<dbReference type="NCBIfam" id="NF037961">
    <property type="entry name" value="RodA_shape"/>
    <property type="match status" value="1"/>
</dbReference>
<dbReference type="PANTHER" id="PTHR30474">
    <property type="entry name" value="CELL CYCLE PROTEIN"/>
    <property type="match status" value="1"/>
</dbReference>
<dbReference type="EC" id="2.4.99.28" evidence="6"/>
<feature type="transmembrane region" description="Helical" evidence="6">
    <location>
        <begin position="26"/>
        <end position="42"/>
    </location>
</feature>
<proteinExistence type="inferred from homology"/>
<comment type="pathway">
    <text evidence="6">Cell wall biogenesis; peptidoglycan biosynthesis.</text>
</comment>
<evidence type="ECO:0000256" key="3">
    <source>
        <dbReference type="ARBA" id="ARBA00022960"/>
    </source>
</evidence>
<evidence type="ECO:0000313" key="8">
    <source>
        <dbReference type="Proteomes" id="UP000000268"/>
    </source>
</evidence>
<dbReference type="RefSeq" id="WP_012162008.1">
    <property type="nucleotide sequence ID" value="NC_009925.1"/>
</dbReference>
<feature type="transmembrane region" description="Helical" evidence="6">
    <location>
        <begin position="212"/>
        <end position="232"/>
    </location>
</feature>
<dbReference type="eggNOG" id="COG0772">
    <property type="taxonomic scope" value="Bacteria"/>
</dbReference>
<sequence length="425" mass="46966">MLINKTLRKWFPWRTWIQPWDNIDRWLLLLAIGLTVFGGILIRSTQATQGWTDWLQHWTIGAIGVAIAMTIATWPYQILLSLHWLIYAVTNLSLIAVIAIGTSELGAQRWISVAGFNVQPSEFAKVGVIISLAALLHHRPATKLSSVLQILAITFVPWALVLVQPDLGTSLVFAAITLGMMYWANANLGWIVLLFSPLISGILFNIPPTSHWLWIIWAIWLVTIAFIGWLSIPVRMIGGLGALLINLGSGVLGRVAWGFLQDYQKARIILFLDPEQDPLGGGYHLIQSRIAIGSGQLWGRGLDQGTQTGLSFIPEQHTDFIFSAAGEQFGFVGSLLLIVAIWLLCMRLIFVALNAEDDFGSLIAIGVLSMVIFQVFVNISMTIGLAPVTGIPLPWLSYGRSALLTNFIAIGLVESVANHRKKRRF</sequence>
<evidence type="ECO:0000256" key="2">
    <source>
        <dbReference type="ARBA" id="ARBA00022692"/>
    </source>
</evidence>
<name>B0C7T7_ACAM1</name>
<evidence type="ECO:0000256" key="5">
    <source>
        <dbReference type="ARBA" id="ARBA00023136"/>
    </source>
</evidence>
<protein>
    <recommendedName>
        <fullName evidence="6">Peptidoglycan glycosyltransferase RodA</fullName>
        <shortName evidence="6">PGT</shortName>
        <ecNumber evidence="6">2.4.99.28</ecNumber>
    </recommendedName>
    <alternativeName>
        <fullName evidence="6">Cell elongation protein RodA</fullName>
    </alternativeName>
    <alternativeName>
        <fullName evidence="6">Cell wall polymerase</fullName>
    </alternativeName>
    <alternativeName>
        <fullName evidence="6">Peptidoglycan polymerase</fullName>
        <shortName evidence="6">PG polymerase</shortName>
    </alternativeName>
</protein>
<keyword evidence="3 6" id="KW-0133">Cell shape</keyword>
<keyword evidence="6" id="KW-0961">Cell wall biogenesis/degradation</keyword>
<evidence type="ECO:0000313" key="7">
    <source>
        <dbReference type="EMBL" id="ABW26478.1"/>
    </source>
</evidence>
<comment type="subcellular location">
    <subcellularLocation>
        <location evidence="6">Cell inner membrane</location>
        <topology evidence="6">Multi-pass membrane protein</topology>
    </subcellularLocation>
    <subcellularLocation>
        <location evidence="1">Membrane</location>
        <topology evidence="1">Multi-pass membrane protein</topology>
    </subcellularLocation>
</comment>
<dbReference type="OrthoDB" id="9768187at2"/>
<dbReference type="NCBIfam" id="TIGR02210">
    <property type="entry name" value="rodA_shape"/>
    <property type="match status" value="1"/>
</dbReference>
<feature type="transmembrane region" description="Helical" evidence="6">
    <location>
        <begin position="167"/>
        <end position="183"/>
    </location>
</feature>
<dbReference type="InterPro" id="IPR011923">
    <property type="entry name" value="RodA/MrdB"/>
</dbReference>
<organism evidence="7 8">
    <name type="scientific">Acaryochloris marina (strain MBIC 11017)</name>
    <dbReference type="NCBI Taxonomy" id="329726"/>
    <lineage>
        <taxon>Bacteria</taxon>
        <taxon>Bacillati</taxon>
        <taxon>Cyanobacteriota</taxon>
        <taxon>Cyanophyceae</taxon>
        <taxon>Acaryochloridales</taxon>
        <taxon>Acaryochloridaceae</taxon>
        <taxon>Acaryochloris</taxon>
    </lineage>
</organism>
<comment type="similarity">
    <text evidence="6">Belongs to the SEDS family. MrdB/RodA subfamily.</text>
</comment>
<dbReference type="AlphaFoldDB" id="B0C7T7"/>
<keyword evidence="5 6" id="KW-0472">Membrane</keyword>
<evidence type="ECO:0000256" key="1">
    <source>
        <dbReference type="ARBA" id="ARBA00004141"/>
    </source>
</evidence>